<keyword evidence="2" id="KW-1185">Reference proteome</keyword>
<comment type="caution">
    <text evidence="1">The sequence shown here is derived from an EMBL/GenBank/DDBJ whole genome shotgun (WGS) entry which is preliminary data.</text>
</comment>
<dbReference type="Proteomes" id="UP001164776">
    <property type="component" value="Unassembled WGS sequence"/>
</dbReference>
<sequence>MLPFIAVRSEPVQLLDAAVEDEHSLLHHIAGRIALHPHTLPWLLSSDPCICAVLAFTSPRCVSAACMYCGLPSANNLFTAAGTIKSICLYVISTARTDKRSAYATSLCLLVLPAPSCVNDSASV</sequence>
<gene>
    <name evidence="1" type="ORF">BS78_K157200</name>
</gene>
<evidence type="ECO:0000313" key="2">
    <source>
        <dbReference type="Proteomes" id="UP001164776"/>
    </source>
</evidence>
<dbReference type="EMBL" id="MU630523">
    <property type="protein sequence ID" value="KAJ1253899.1"/>
    <property type="molecule type" value="Genomic_DNA"/>
</dbReference>
<accession>A0A9W8CCB0</accession>
<evidence type="ECO:0000313" key="1">
    <source>
        <dbReference type="EMBL" id="KAJ1253899.1"/>
    </source>
</evidence>
<protein>
    <submittedName>
        <fullName evidence="1">Uncharacterized protein</fullName>
    </submittedName>
</protein>
<reference evidence="1 2" key="1">
    <citation type="submission" date="2022-10" db="EMBL/GenBank/DDBJ databases">
        <title>WGS assembly of Paspalum vaginatum 540-79.</title>
        <authorList>
            <person name="Sun G."/>
            <person name="Wase N."/>
            <person name="Shu S."/>
            <person name="Jenkins J."/>
            <person name="Zhou B."/>
            <person name="Torres-Rodriguez J."/>
            <person name="Chen C."/>
            <person name="Sandor L."/>
            <person name="Plott C."/>
            <person name="Yoshinga Y."/>
            <person name="Daum C."/>
            <person name="Qi P."/>
            <person name="Barry K."/>
            <person name="Lipzen A."/>
            <person name="Berry L."/>
            <person name="Pedersen C."/>
            <person name="Gottilla T."/>
            <person name="Foltz A."/>
            <person name="Yu H."/>
            <person name="O'Malley R."/>
            <person name="Zhang C."/>
            <person name="Devos K."/>
            <person name="Sigmon B."/>
            <person name="Yu B."/>
            <person name="Obata T."/>
            <person name="Schmutz J."/>
            <person name="Schnable J."/>
        </authorList>
    </citation>
    <scope>NUCLEOTIDE SEQUENCE [LARGE SCALE GENOMIC DNA]</scope>
    <source>
        <strain evidence="2">cv. 540-79</strain>
    </source>
</reference>
<proteinExistence type="predicted"/>
<name>A0A9W8CCB0_9POAL</name>
<organism evidence="1 2">
    <name type="scientific">Paspalum vaginatum</name>
    <name type="common">seashore paspalum</name>
    <dbReference type="NCBI Taxonomy" id="158149"/>
    <lineage>
        <taxon>Eukaryota</taxon>
        <taxon>Viridiplantae</taxon>
        <taxon>Streptophyta</taxon>
        <taxon>Embryophyta</taxon>
        <taxon>Tracheophyta</taxon>
        <taxon>Spermatophyta</taxon>
        <taxon>Magnoliopsida</taxon>
        <taxon>Liliopsida</taxon>
        <taxon>Poales</taxon>
        <taxon>Poaceae</taxon>
        <taxon>PACMAD clade</taxon>
        <taxon>Panicoideae</taxon>
        <taxon>Andropogonodae</taxon>
        <taxon>Paspaleae</taxon>
        <taxon>Paspalinae</taxon>
        <taxon>Paspalum</taxon>
    </lineage>
</organism>
<dbReference type="AlphaFoldDB" id="A0A9W8CCB0"/>